<dbReference type="InterPro" id="IPR036291">
    <property type="entry name" value="NAD(P)-bd_dom_sf"/>
</dbReference>
<protein>
    <recommendedName>
        <fullName evidence="5">NAD(P)-binding protein</fullName>
    </recommendedName>
</protein>
<evidence type="ECO:0000256" key="2">
    <source>
        <dbReference type="ARBA" id="ARBA00023002"/>
    </source>
</evidence>
<dbReference type="PANTHER" id="PTHR24320:SF152">
    <property type="entry name" value="SHORT-CHAIN DEHYDROGENASE_REDUCTASE FAMILY PROTEIN"/>
    <property type="match status" value="1"/>
</dbReference>
<evidence type="ECO:0000256" key="1">
    <source>
        <dbReference type="ARBA" id="ARBA00006484"/>
    </source>
</evidence>
<evidence type="ECO:0000313" key="4">
    <source>
        <dbReference type="Proteomes" id="UP001163846"/>
    </source>
</evidence>
<keyword evidence="2" id="KW-0560">Oxidoreductase</keyword>
<comment type="similarity">
    <text evidence="1">Belongs to the short-chain dehydrogenases/reductases (SDR) family.</text>
</comment>
<dbReference type="EMBL" id="MU806017">
    <property type="protein sequence ID" value="KAJ3842115.1"/>
    <property type="molecule type" value="Genomic_DNA"/>
</dbReference>
<dbReference type="Proteomes" id="UP001163846">
    <property type="component" value="Unassembled WGS sequence"/>
</dbReference>
<comment type="caution">
    <text evidence="3">The sequence shown here is derived from an EMBL/GenBank/DDBJ whole genome shotgun (WGS) entry which is preliminary data.</text>
</comment>
<proteinExistence type="inferred from homology"/>
<accession>A0AA38UI54</accession>
<organism evidence="3 4">
    <name type="scientific">Lentinula raphanica</name>
    <dbReference type="NCBI Taxonomy" id="153919"/>
    <lineage>
        <taxon>Eukaryota</taxon>
        <taxon>Fungi</taxon>
        <taxon>Dikarya</taxon>
        <taxon>Basidiomycota</taxon>
        <taxon>Agaricomycotina</taxon>
        <taxon>Agaricomycetes</taxon>
        <taxon>Agaricomycetidae</taxon>
        <taxon>Agaricales</taxon>
        <taxon>Marasmiineae</taxon>
        <taxon>Omphalotaceae</taxon>
        <taxon>Lentinula</taxon>
    </lineage>
</organism>
<dbReference type="GO" id="GO:0016491">
    <property type="term" value="F:oxidoreductase activity"/>
    <property type="evidence" value="ECO:0007669"/>
    <property type="project" value="UniProtKB-KW"/>
</dbReference>
<evidence type="ECO:0008006" key="5">
    <source>
        <dbReference type="Google" id="ProtNLM"/>
    </source>
</evidence>
<dbReference type="Gene3D" id="3.40.50.720">
    <property type="entry name" value="NAD(P)-binding Rossmann-like Domain"/>
    <property type="match status" value="1"/>
</dbReference>
<name>A0AA38UI54_9AGAR</name>
<dbReference type="PANTHER" id="PTHR24320">
    <property type="entry name" value="RETINOL DEHYDROGENASE"/>
    <property type="match status" value="1"/>
</dbReference>
<sequence length="242" mass="27753">MIGTPSYEKTEDGYATILQTNDIGPSLHTLLLLPYLVKTAEEHNTKPRIVIVSSYVHYWAMGDKGRTLTNQPNIIDAMSSVDYYFNKKLPVDQHYFDSKLLNVFFVRALQAPPREIPRYSRQRCEPGILLRGFRSDFKGIRALLDHLMERLLAMTTEEGGRQIVWAAVGGVEEEERLKGGYVSFGEVVEPSDFSISREGQELEEKYWTQQLDILKGVDPRVKQIVDQYLYVKGKVVHVYMCS</sequence>
<reference evidence="3" key="1">
    <citation type="submission" date="2022-08" db="EMBL/GenBank/DDBJ databases">
        <authorList>
            <consortium name="DOE Joint Genome Institute"/>
            <person name="Min B."/>
            <person name="Riley R."/>
            <person name="Sierra-Patev S."/>
            <person name="Naranjo-Ortiz M."/>
            <person name="Looney B."/>
            <person name="Konkel Z."/>
            <person name="Slot J.C."/>
            <person name="Sakamoto Y."/>
            <person name="Steenwyk J.L."/>
            <person name="Rokas A."/>
            <person name="Carro J."/>
            <person name="Camarero S."/>
            <person name="Ferreira P."/>
            <person name="Molpeceres G."/>
            <person name="Ruiz-Duenas F.J."/>
            <person name="Serrano A."/>
            <person name="Henrissat B."/>
            <person name="Drula E."/>
            <person name="Hughes K.W."/>
            <person name="Mata J.L."/>
            <person name="Ishikawa N.K."/>
            <person name="Vargas-Isla R."/>
            <person name="Ushijima S."/>
            <person name="Smith C.A."/>
            <person name="Ahrendt S."/>
            <person name="Andreopoulos W."/>
            <person name="He G."/>
            <person name="Labutti K."/>
            <person name="Lipzen A."/>
            <person name="Ng V."/>
            <person name="Sandor L."/>
            <person name="Barry K."/>
            <person name="Martinez A.T."/>
            <person name="Xiao Y."/>
            <person name="Gibbons J.G."/>
            <person name="Terashima K."/>
            <person name="Hibbett D.S."/>
            <person name="Grigoriev I.V."/>
        </authorList>
    </citation>
    <scope>NUCLEOTIDE SEQUENCE</scope>
    <source>
        <strain evidence="3">TFB9207</strain>
    </source>
</reference>
<gene>
    <name evidence="3" type="ORF">F5878DRAFT_608629</name>
</gene>
<dbReference type="AlphaFoldDB" id="A0AA38UI54"/>
<evidence type="ECO:0000313" key="3">
    <source>
        <dbReference type="EMBL" id="KAJ3842115.1"/>
    </source>
</evidence>
<keyword evidence="4" id="KW-1185">Reference proteome</keyword>
<dbReference type="SUPFAM" id="SSF51735">
    <property type="entry name" value="NAD(P)-binding Rossmann-fold domains"/>
    <property type="match status" value="1"/>
</dbReference>